<keyword evidence="2" id="KW-0732">Signal</keyword>
<feature type="compositionally biased region" description="Low complexity" evidence="1">
    <location>
        <begin position="936"/>
        <end position="945"/>
    </location>
</feature>
<feature type="signal peptide" evidence="2">
    <location>
        <begin position="1"/>
        <end position="21"/>
    </location>
</feature>
<sequence length="1327" mass="149888">MHIQTIFKLFFLAVFFVMLFSCPENGCSLSFPSTRGLNQHRQQCPFAQDEAVPLSSADALARLNEKRARKRRRLNPPEPPDLPEETAGPSGLGNETDLSAEPLPDTIFYAPPDPVSPTPSPPPRAEPELSAAGRIVRKKRLTWKLLQRLPEAVATIPEVVLDPPSAPEPDTTPHYVWKAVHTLKNSFGMFREYPSVPTHNPDDLLTLENLSDITPPHVATDTPAAANSRLSTVLEDSNATAQSTATTPSYFPFANSTIFGLMNWMWSGSAMKSIGEMVTLVNFLKSDEFKKEDLVDFDIRKETAKFDASLEDSSKSFGLGNTSTDGSSTVKDGWREVEVDVQVPPGRPCVSDKDIPIFLVPGLHYRSLIEVIKAALEDPASKCFHYTPFKQFWKPTPESEPIRVYDEIYASDAMVEAHEAIQNLPAEPGCTLERVIIALMFWSDSTHLASFGNASLWPIYLFFGNQSKWLRGKPRTGSCHHLAYIPKLPDSFHDFYTNLTGGGPSQDTLTHLRRELIHAIWKLLLDDEFMHAYEHGIVIMCPDGVLRRFYPRIFTYSADYPEKVLLAAIRNLGACPCPRCLIPKERIPELGTVNDQKRRETLERLVNGEVEFDVLLARDQIYRKGKGVKSAGVERILAPKSLVPTHNAFSALSKFGLNLYKMLVVDFMHEWELGAWKATFVHLIRILVAHGETAVQELNRRYRAVPTFGRSTIRRFGENASSMKKLAARNYEDLLQCAIPVFEGLLPEPHNDTILSLLFTMGEWHTLGKLRMHTETSLNWFEQCTTDLGRRLRKFKTHTCSAFKTKELPKEEAARGRRRAKKKTAPQTTPTPSSGRTPAASRKAKIFNMITYKLHSLGDYVKMIRWFGTSDSYSTQPGELEHRRVKRFYARTNKNNAVRQMTRLERREFGLRRLIRKQAREEARKDPSKFTSQHQKATPTAPKKTITPHIDFAESEALPFTPPDLHHHISHSRNFPFNISSFLSSNVGDPAIEDFYPKLQEHLLARLHHPTWTGDGSEFSDEERSKLAILNNRLFRHKVMRINYTTYDVRRGQDSINSRNHADIMVLARGDESGHPFEYARVIGIFHLDAVYNKDGASDVSETYDVLWVRWYRRDTSYRAGFERKRLHRIEFVPSDDPGAFGFLNPDEVIRAAHLIPAFYHGATESLLKGLSVARGEGEIDDWRYFYVNLFVDRDMYMRYAGNGIGHYKVDLADDARAAVPSTDPNDTEGDAWEDVVPQESVGNRLSQGAGEGTEGGAEQEEEDDEGDDGEDEDGDEDEDENRDSDEGDDEGDDEGEDDEGEDDDLGAEDGEGGFVDLEDDEGYAPL</sequence>
<feature type="compositionally biased region" description="Acidic residues" evidence="1">
    <location>
        <begin position="1258"/>
        <end position="1327"/>
    </location>
</feature>
<proteinExistence type="predicted"/>
<dbReference type="InterPro" id="IPR041078">
    <property type="entry name" value="Plavaka"/>
</dbReference>
<gene>
    <name evidence="3" type="ORF">GALMADRAFT_230924</name>
</gene>
<feature type="compositionally biased region" description="Pro residues" evidence="1">
    <location>
        <begin position="111"/>
        <end position="124"/>
    </location>
</feature>
<evidence type="ECO:0000256" key="2">
    <source>
        <dbReference type="SAM" id="SignalP"/>
    </source>
</evidence>
<dbReference type="OrthoDB" id="2687259at2759"/>
<organism evidence="3 4">
    <name type="scientific">Galerina marginata (strain CBS 339.88)</name>
    <dbReference type="NCBI Taxonomy" id="685588"/>
    <lineage>
        <taxon>Eukaryota</taxon>
        <taxon>Fungi</taxon>
        <taxon>Dikarya</taxon>
        <taxon>Basidiomycota</taxon>
        <taxon>Agaricomycotina</taxon>
        <taxon>Agaricomycetes</taxon>
        <taxon>Agaricomycetidae</taxon>
        <taxon>Agaricales</taxon>
        <taxon>Agaricineae</taxon>
        <taxon>Strophariaceae</taxon>
        <taxon>Galerina</taxon>
    </lineage>
</organism>
<feature type="region of interest" description="Disordered" evidence="1">
    <location>
        <begin position="65"/>
        <end position="129"/>
    </location>
</feature>
<keyword evidence="4" id="KW-1185">Reference proteome</keyword>
<feature type="region of interest" description="Disordered" evidence="1">
    <location>
        <begin position="919"/>
        <end position="945"/>
    </location>
</feature>
<dbReference type="Proteomes" id="UP000027222">
    <property type="component" value="Unassembled WGS sequence"/>
</dbReference>
<dbReference type="EMBL" id="KL142404">
    <property type="protein sequence ID" value="KDR69150.1"/>
    <property type="molecule type" value="Genomic_DNA"/>
</dbReference>
<protein>
    <recommendedName>
        <fullName evidence="5">C2H2-type domain-containing protein</fullName>
    </recommendedName>
</protein>
<dbReference type="STRING" id="685588.A0A067SDX5"/>
<evidence type="ECO:0008006" key="5">
    <source>
        <dbReference type="Google" id="ProtNLM"/>
    </source>
</evidence>
<accession>A0A067SDX5</accession>
<feature type="region of interest" description="Disordered" evidence="1">
    <location>
        <begin position="1239"/>
        <end position="1327"/>
    </location>
</feature>
<reference evidence="4" key="1">
    <citation type="journal article" date="2014" name="Proc. Natl. Acad. Sci. U.S.A.">
        <title>Extensive sampling of basidiomycete genomes demonstrates inadequacy of the white-rot/brown-rot paradigm for wood decay fungi.</title>
        <authorList>
            <person name="Riley R."/>
            <person name="Salamov A.A."/>
            <person name="Brown D.W."/>
            <person name="Nagy L.G."/>
            <person name="Floudas D."/>
            <person name="Held B.W."/>
            <person name="Levasseur A."/>
            <person name="Lombard V."/>
            <person name="Morin E."/>
            <person name="Otillar R."/>
            <person name="Lindquist E.A."/>
            <person name="Sun H."/>
            <person name="LaButti K.M."/>
            <person name="Schmutz J."/>
            <person name="Jabbour D."/>
            <person name="Luo H."/>
            <person name="Baker S.E."/>
            <person name="Pisabarro A.G."/>
            <person name="Walton J.D."/>
            <person name="Blanchette R.A."/>
            <person name="Henrissat B."/>
            <person name="Martin F."/>
            <person name="Cullen D."/>
            <person name="Hibbett D.S."/>
            <person name="Grigoriev I.V."/>
        </authorList>
    </citation>
    <scope>NUCLEOTIDE SEQUENCE [LARGE SCALE GENOMIC DNA]</scope>
    <source>
        <strain evidence="4">CBS 339.88</strain>
    </source>
</reference>
<dbReference type="Pfam" id="PF18759">
    <property type="entry name" value="Plavaka"/>
    <property type="match status" value="1"/>
</dbReference>
<name>A0A067SDX5_GALM3</name>
<feature type="chain" id="PRO_5001648879" description="C2H2-type domain-containing protein" evidence="2">
    <location>
        <begin position="22"/>
        <end position="1327"/>
    </location>
</feature>
<evidence type="ECO:0000313" key="3">
    <source>
        <dbReference type="EMBL" id="KDR69150.1"/>
    </source>
</evidence>
<feature type="compositionally biased region" description="Basic and acidic residues" evidence="1">
    <location>
        <begin position="919"/>
        <end position="928"/>
    </location>
</feature>
<dbReference type="HOGENOM" id="CLU_002498_0_0_1"/>
<feature type="compositionally biased region" description="Basic and acidic residues" evidence="1">
    <location>
        <begin position="806"/>
        <end position="815"/>
    </location>
</feature>
<evidence type="ECO:0000256" key="1">
    <source>
        <dbReference type="SAM" id="MobiDB-lite"/>
    </source>
</evidence>
<evidence type="ECO:0000313" key="4">
    <source>
        <dbReference type="Proteomes" id="UP000027222"/>
    </source>
</evidence>
<feature type="region of interest" description="Disordered" evidence="1">
    <location>
        <begin position="806"/>
        <end position="842"/>
    </location>
</feature>